<dbReference type="EMBL" id="CP124756">
    <property type="protein sequence ID" value="WGZ95754.1"/>
    <property type="molecule type" value="Genomic_DNA"/>
</dbReference>
<evidence type="ECO:0000256" key="1">
    <source>
        <dbReference type="SAM" id="Phobius"/>
    </source>
</evidence>
<keyword evidence="1" id="KW-1133">Transmembrane helix</keyword>
<proteinExistence type="predicted"/>
<accession>A0AA95HJX9</accession>
<sequence length="60" mass="6445">MTCNVGSTDKMLRIIAGLIMIALGVYYQSWWGAVGVVPLLTGLLGWCPAYLPLGISTCKK</sequence>
<keyword evidence="1" id="KW-0812">Transmembrane</keyword>
<keyword evidence="1" id="KW-0472">Membrane</keyword>
<dbReference type="AlphaFoldDB" id="A0AA95HJX9"/>
<dbReference type="KEGG" id="tput:QJT81_07135"/>
<dbReference type="Pfam" id="PF11127">
    <property type="entry name" value="YgaP-like_TM"/>
    <property type="match status" value="1"/>
</dbReference>
<reference evidence="3" key="2">
    <citation type="submission" date="2023-04" db="EMBL/GenBank/DDBJ databases">
        <authorList>
            <person name="Beletskiy A.V."/>
            <person name="Mardanov A.V."/>
            <person name="Ravin N.V."/>
        </authorList>
    </citation>
    <scope>NUCLEOTIDE SEQUENCE</scope>
    <source>
        <strain evidence="3">GKL-02</strain>
    </source>
</reference>
<name>A0AA95HJX9_9GAMM</name>
<protein>
    <submittedName>
        <fullName evidence="3">DUF2892 domain-containing protein</fullName>
    </submittedName>
</protein>
<feature type="transmembrane region" description="Helical" evidence="1">
    <location>
        <begin position="36"/>
        <end position="55"/>
    </location>
</feature>
<dbReference type="InterPro" id="IPR021309">
    <property type="entry name" value="YgaP-like_TM"/>
</dbReference>
<gene>
    <name evidence="3" type="ORF">QJT81_07135</name>
</gene>
<feature type="domain" description="Inner membrane protein YgaP-like transmembrane" evidence="2">
    <location>
        <begin position="1"/>
        <end position="60"/>
    </location>
</feature>
<organism evidence="3">
    <name type="scientific">Candidatus Thiothrix putei</name>
    <dbReference type="NCBI Taxonomy" id="3080811"/>
    <lineage>
        <taxon>Bacteria</taxon>
        <taxon>Pseudomonadati</taxon>
        <taxon>Pseudomonadota</taxon>
        <taxon>Gammaproteobacteria</taxon>
        <taxon>Thiotrichales</taxon>
        <taxon>Thiotrichaceae</taxon>
        <taxon>Thiothrix</taxon>
    </lineage>
</organism>
<feature type="transmembrane region" description="Helical" evidence="1">
    <location>
        <begin position="12"/>
        <end position="30"/>
    </location>
</feature>
<evidence type="ECO:0000313" key="3">
    <source>
        <dbReference type="EMBL" id="WGZ95754.1"/>
    </source>
</evidence>
<dbReference type="Proteomes" id="UP001301326">
    <property type="component" value="Chromosome"/>
</dbReference>
<reference evidence="3" key="1">
    <citation type="journal article" date="2023" name="Int. J. Mol. Sci.">
        <title>Metagenomics Revealed a New Genus 'Candidatus Thiocaldithrix dubininis' gen. nov., sp. nov. and a New Species 'Candidatus Thiothrix putei' sp. nov. in the Family Thiotrichaceae, Some Members of Which Have Traits of Both Na+- and H+-Motive Energetics.</title>
        <authorList>
            <person name="Ravin N.V."/>
            <person name="Muntyan M.S."/>
            <person name="Smolyakov D.D."/>
            <person name="Rudenko T.S."/>
            <person name="Beletsky A.V."/>
            <person name="Mardanov A.V."/>
            <person name="Grabovich M.Y."/>
        </authorList>
    </citation>
    <scope>NUCLEOTIDE SEQUENCE</scope>
    <source>
        <strain evidence="3">GKL-02</strain>
    </source>
</reference>
<evidence type="ECO:0000259" key="2">
    <source>
        <dbReference type="Pfam" id="PF11127"/>
    </source>
</evidence>